<evidence type="ECO:0000256" key="1">
    <source>
        <dbReference type="SAM" id="MobiDB-lite"/>
    </source>
</evidence>
<dbReference type="EMBL" id="JAPFRF010000010">
    <property type="protein sequence ID" value="KAJ7320073.1"/>
    <property type="molecule type" value="Genomic_DNA"/>
</dbReference>
<reference evidence="3" key="1">
    <citation type="journal article" date="2023" name="DNA Res.">
        <title>Chromosome-level genome assembly of Phrynocephalus forsythii using third-generation DNA sequencing and Hi-C analysis.</title>
        <authorList>
            <person name="Qi Y."/>
            <person name="Zhao W."/>
            <person name="Zhao Y."/>
            <person name="Niu C."/>
            <person name="Cao S."/>
            <person name="Zhang Y."/>
        </authorList>
    </citation>
    <scope>NUCLEOTIDE SEQUENCE</scope>
    <source>
        <tissue evidence="3">Muscle</tissue>
    </source>
</reference>
<dbReference type="AlphaFoldDB" id="A0A9Q0XN89"/>
<feature type="region of interest" description="Disordered" evidence="1">
    <location>
        <begin position="101"/>
        <end position="144"/>
    </location>
</feature>
<dbReference type="Pfam" id="PF25771">
    <property type="entry name" value="CC_CEP152-bind"/>
    <property type="match status" value="1"/>
</dbReference>
<keyword evidence="4" id="KW-1185">Reference proteome</keyword>
<dbReference type="Proteomes" id="UP001142489">
    <property type="component" value="Unassembled WGS sequence"/>
</dbReference>
<dbReference type="InterPro" id="IPR057656">
    <property type="entry name" value="CEP63/Deup1_CC"/>
</dbReference>
<accession>A0A9Q0XN89</accession>
<feature type="domain" description="CEP63/Deup1 CEP152 binding coiled coil" evidence="2">
    <location>
        <begin position="177"/>
        <end position="211"/>
    </location>
</feature>
<gene>
    <name evidence="3" type="ORF">JRQ81_019584</name>
</gene>
<proteinExistence type="predicted"/>
<protein>
    <recommendedName>
        <fullName evidence="2">CEP63/Deup1 CEP152 binding coiled coil domain-containing protein</fullName>
    </recommendedName>
</protein>
<sequence>MLEKQKMTDVSKTELKTYLDSTNLPAHENEWLHSEHVKLPKDTNIPLLVKPITCFGTNHVNQTAAKIHEKLLENESEQALQSVAYENFGCYRRKTPTWHGQGDIENSCPLAPQRPSRDREPVADGRSPSPPEAHSVHNSTCSPEKTMSDMLLNYIYVMEENQVSSPEALGPPTATEKFLQEEENRARDFELVLNSHIDELQRQTEHTLKKYSSLNKHSRHR</sequence>
<evidence type="ECO:0000313" key="4">
    <source>
        <dbReference type="Proteomes" id="UP001142489"/>
    </source>
</evidence>
<organism evidence="3 4">
    <name type="scientific">Phrynocephalus forsythii</name>
    <dbReference type="NCBI Taxonomy" id="171643"/>
    <lineage>
        <taxon>Eukaryota</taxon>
        <taxon>Metazoa</taxon>
        <taxon>Chordata</taxon>
        <taxon>Craniata</taxon>
        <taxon>Vertebrata</taxon>
        <taxon>Euteleostomi</taxon>
        <taxon>Lepidosauria</taxon>
        <taxon>Squamata</taxon>
        <taxon>Bifurcata</taxon>
        <taxon>Unidentata</taxon>
        <taxon>Episquamata</taxon>
        <taxon>Toxicofera</taxon>
        <taxon>Iguania</taxon>
        <taxon>Acrodonta</taxon>
        <taxon>Agamidae</taxon>
        <taxon>Agaminae</taxon>
        <taxon>Phrynocephalus</taxon>
    </lineage>
</organism>
<dbReference type="OrthoDB" id="10007333at2759"/>
<name>A0A9Q0XN89_9SAUR</name>
<evidence type="ECO:0000313" key="3">
    <source>
        <dbReference type="EMBL" id="KAJ7320073.1"/>
    </source>
</evidence>
<evidence type="ECO:0000259" key="2">
    <source>
        <dbReference type="Pfam" id="PF25771"/>
    </source>
</evidence>
<comment type="caution">
    <text evidence="3">The sequence shown here is derived from an EMBL/GenBank/DDBJ whole genome shotgun (WGS) entry which is preliminary data.</text>
</comment>